<dbReference type="Pfam" id="PF10291">
    <property type="entry name" value="muHD"/>
    <property type="match status" value="1"/>
</dbReference>
<dbReference type="Proteomes" id="UP001271007">
    <property type="component" value="Unassembled WGS sequence"/>
</dbReference>
<keyword evidence="2" id="KW-0175">Coiled coil</keyword>
<feature type="compositionally biased region" description="Low complexity" evidence="3">
    <location>
        <begin position="346"/>
        <end position="357"/>
    </location>
</feature>
<protein>
    <submittedName>
        <fullName evidence="5">Suppressor of Profilin deletion</fullName>
    </submittedName>
</protein>
<dbReference type="PROSITE" id="PS51072">
    <property type="entry name" value="MHD"/>
    <property type="match status" value="1"/>
</dbReference>
<dbReference type="InterPro" id="IPR018808">
    <property type="entry name" value="Muniscin_C"/>
</dbReference>
<dbReference type="Gene3D" id="1.20.1270.60">
    <property type="entry name" value="Arfaptin homology (AH) domain/BAR domain"/>
    <property type="match status" value="1"/>
</dbReference>
<evidence type="ECO:0000256" key="2">
    <source>
        <dbReference type="SAM" id="Coils"/>
    </source>
</evidence>
<evidence type="ECO:0000313" key="6">
    <source>
        <dbReference type="Proteomes" id="UP001271007"/>
    </source>
</evidence>
<dbReference type="InterPro" id="IPR028565">
    <property type="entry name" value="MHD"/>
</dbReference>
<dbReference type="GO" id="GO:0030139">
    <property type="term" value="C:endocytic vesicle"/>
    <property type="evidence" value="ECO:0007669"/>
    <property type="project" value="TreeGrafter"/>
</dbReference>
<feature type="compositionally biased region" description="Low complexity" evidence="3">
    <location>
        <begin position="175"/>
        <end position="184"/>
    </location>
</feature>
<evidence type="ECO:0000313" key="5">
    <source>
        <dbReference type="EMBL" id="KAK3051345.1"/>
    </source>
</evidence>
<proteinExistence type="predicted"/>
<feature type="compositionally biased region" description="Polar residues" evidence="3">
    <location>
        <begin position="378"/>
        <end position="397"/>
    </location>
</feature>
<feature type="compositionally biased region" description="Polar residues" evidence="3">
    <location>
        <begin position="160"/>
        <end position="174"/>
    </location>
</feature>
<gene>
    <name evidence="5" type="primary">SYP1</name>
    <name evidence="5" type="ORF">LTR09_007368</name>
</gene>
<evidence type="ECO:0000256" key="3">
    <source>
        <dbReference type="SAM" id="MobiDB-lite"/>
    </source>
</evidence>
<keyword evidence="1" id="KW-0254">Endocytosis</keyword>
<dbReference type="InterPro" id="IPR027267">
    <property type="entry name" value="AH/BAR_dom_sf"/>
</dbReference>
<comment type="caution">
    <text evidence="5">The sequence shown here is derived from an EMBL/GenBank/DDBJ whole genome shotgun (WGS) entry which is preliminary data.</text>
</comment>
<feature type="compositionally biased region" description="Low complexity" evidence="3">
    <location>
        <begin position="494"/>
        <end position="504"/>
    </location>
</feature>
<reference evidence="5" key="1">
    <citation type="submission" date="2023-04" db="EMBL/GenBank/DDBJ databases">
        <title>Black Yeasts Isolated from many extreme environments.</title>
        <authorList>
            <person name="Coleine C."/>
            <person name="Stajich J.E."/>
            <person name="Selbmann L."/>
        </authorList>
    </citation>
    <scope>NUCLEOTIDE SEQUENCE</scope>
    <source>
        <strain evidence="5">CCFEE 5312</strain>
    </source>
</reference>
<dbReference type="SUPFAM" id="SSF103657">
    <property type="entry name" value="BAR/IMD domain-like"/>
    <property type="match status" value="1"/>
</dbReference>
<feature type="domain" description="MHD" evidence="4">
    <location>
        <begin position="566"/>
        <end position="833"/>
    </location>
</feature>
<feature type="compositionally biased region" description="Low complexity" evidence="3">
    <location>
        <begin position="265"/>
        <end position="278"/>
    </location>
</feature>
<dbReference type="PANTHER" id="PTHR23065">
    <property type="entry name" value="PROLINE-SERINE-THREONINE PHOSPHATASE INTERACTING PROTEIN 1"/>
    <property type="match status" value="1"/>
</dbReference>
<evidence type="ECO:0000256" key="1">
    <source>
        <dbReference type="ARBA" id="ARBA00022583"/>
    </source>
</evidence>
<dbReference type="GO" id="GO:0032185">
    <property type="term" value="P:septin cytoskeleton organization"/>
    <property type="evidence" value="ECO:0007669"/>
    <property type="project" value="TreeGrafter"/>
</dbReference>
<dbReference type="GO" id="GO:0032153">
    <property type="term" value="C:cell division site"/>
    <property type="evidence" value="ECO:0007669"/>
    <property type="project" value="TreeGrafter"/>
</dbReference>
<accession>A0AAJ0DJ59</accession>
<feature type="region of interest" description="Disordered" evidence="3">
    <location>
        <begin position="330"/>
        <end position="397"/>
    </location>
</feature>
<feature type="coiled-coil region" evidence="2">
    <location>
        <begin position="30"/>
        <end position="57"/>
    </location>
</feature>
<dbReference type="GO" id="GO:0005886">
    <property type="term" value="C:plasma membrane"/>
    <property type="evidence" value="ECO:0007669"/>
    <property type="project" value="TreeGrafter"/>
</dbReference>
<dbReference type="PANTHER" id="PTHR23065:SF54">
    <property type="entry name" value="SUPPRESSOR OF YEAST PROFILIN DELETION"/>
    <property type="match status" value="1"/>
</dbReference>
<feature type="compositionally biased region" description="Polar residues" evidence="3">
    <location>
        <begin position="547"/>
        <end position="558"/>
    </location>
</feature>
<feature type="region of interest" description="Disordered" evidence="3">
    <location>
        <begin position="151"/>
        <end position="312"/>
    </location>
</feature>
<dbReference type="AlphaFoldDB" id="A0AAJ0DJ59"/>
<feature type="region of interest" description="Disordered" evidence="3">
    <location>
        <begin position="416"/>
        <end position="569"/>
    </location>
</feature>
<sequence length="833" mass="88541">MHSTLASKVEIDVERPLRNFSSSNREMIQMTTAQNNLAALARDVERAQEKVDKQAGKGEKADTSKVATAHSDLDSAQTQWESQAPYIFSSLQTLDEERLTHLRDVLTQFQTHEGDQAEHVGEPAEQCLNVLLNVEIEDEIKTFALKAPQTRPTLGRQKRNSIATPSRSLQPVNTSSSVLSPSVSTQDDDTLSSLPEEKSKGRLKGLRRLGTVMGRKRESKLPAGLPSTSESPERKPRPSPFNPLSGRLGRSKESTPTLGSLGEASPRGRPSGPPRLGSDLFDSPSDSRTAPTLPSPAARTLEPPPSTNGTSVFAASGVAAAGVTAAAAYGIPNGSHQGDLADLEPPKAAQAQPQIAPRELQNDNEGYSVPPQELDPITQAQQEAAMEANSSQLNVNIRDTPIQEDSHTSEAALASVAGKLQAPPTSIARRAGTVRGRRDNRNSAIPSAYVPAPRSIRDVTPEPPPSGLREASEPAAVQPELTSPVSQPPADPTSSGLTQSASSSFGPVAASTFSPFSQSQQQSPPMLRPDSRTATSIDQSRGDNHSIRSATTTTSQGGNKHPDLNDPGLNSSIIETVSARFDNGKLTSSSIIGDIALAYNPASFSSPFDTQKIRLEKFATLEKVAPNPAFLTPSTEVEGEYTVNLASLGKTQIAFKYQARLDENSSHAPILLAPALRPESTQFSVIIQYSLNPNFALNGRESVTLSNVTVAFTLEGAKALSCLSKPTGTLVREKNLVYWQLNDVTLIPGAAPQKLVVRFATETQATGGSVESRWEITGENAQGLGSGLNVSIPGQSGAANSKNDPFADEDGLVGVWKEVSGVKKLVSGHYVAK</sequence>
<keyword evidence="6" id="KW-1185">Reference proteome</keyword>
<evidence type="ECO:0000259" key="4">
    <source>
        <dbReference type="PROSITE" id="PS51072"/>
    </source>
</evidence>
<name>A0AAJ0DJ59_9PEZI</name>
<dbReference type="EMBL" id="JAWDJX010000026">
    <property type="protein sequence ID" value="KAK3051345.1"/>
    <property type="molecule type" value="Genomic_DNA"/>
</dbReference>
<dbReference type="GO" id="GO:0006897">
    <property type="term" value="P:endocytosis"/>
    <property type="evidence" value="ECO:0007669"/>
    <property type="project" value="UniProtKB-KW"/>
</dbReference>
<feature type="compositionally biased region" description="Low complexity" evidence="3">
    <location>
        <begin position="513"/>
        <end position="525"/>
    </location>
</feature>
<organism evidence="5 6">
    <name type="scientific">Extremus antarcticus</name>
    <dbReference type="NCBI Taxonomy" id="702011"/>
    <lineage>
        <taxon>Eukaryota</taxon>
        <taxon>Fungi</taxon>
        <taxon>Dikarya</taxon>
        <taxon>Ascomycota</taxon>
        <taxon>Pezizomycotina</taxon>
        <taxon>Dothideomycetes</taxon>
        <taxon>Dothideomycetidae</taxon>
        <taxon>Mycosphaerellales</taxon>
        <taxon>Extremaceae</taxon>
        <taxon>Extremus</taxon>
    </lineage>
</organism>